<sequence>MTVKRKQPEAVEESSTQAQTKRAKKDSFFEELIEEDRAHPELLKPQRKKNKNKNRKLKNQLAAIQMPTEPEWVKGSGHHLQKYIKIKELVDIESLIQKYLSENKIDIIDGEIAEKRAAAYINEGALKVKSSELLRLERLKIIKEEKATKTRNTEQEELEEYFKDSLHIDMTKTFESMNLDKKLMRAITELDYKTPTPIQAACIPVALAGKDICGCAATGTGKTAAYLLPSMYRLLLSGKLSTPQTRVLVIVPTRELGVQVFQVGQSLAKFSKLTIGLVVGGMSTKTQETEIRKNPDIIIATPGRLLSHLKNLDVFTLEHIQVLILDEADRILDDYFEEQMSDIIGRCRTSRQTLLFSATMTTEVKRVATAALNEPIKVFVNSNTDVAQGLRQEYVIMKDGKTETRNATLIFLLIHVFNNNTIVFLPTKILCHRLYVILRMCGLQVGELHGKLPQSARLQNLAKFAKGDLRVLLATDLAARGLDIRGVDNVINYQLNQSYEMYVHRVGRTARAGREGLALSMVPDKEYKNLKMIKKMSKTVMYERRLDKGLVDAWKNKLEKLNDVCDQILEMEKETLKSRVEAGIKGQIKNLVVKNENKIKQEEKINVKTKEKSQLKEAAKAEGMTVKEFLQMKRLESNAVSNSQKKRVQRFLERRQNPLFGIAKPTAGDPREIQTISLRNERD</sequence>
<dbReference type="GO" id="GO:0005829">
    <property type="term" value="C:cytosol"/>
    <property type="evidence" value="ECO:0007669"/>
    <property type="project" value="TreeGrafter"/>
</dbReference>
<evidence type="ECO:0000259" key="11">
    <source>
        <dbReference type="PROSITE" id="PS51195"/>
    </source>
</evidence>
<feature type="domain" description="DEAD-box RNA helicase Q" evidence="11">
    <location>
        <begin position="172"/>
        <end position="200"/>
    </location>
</feature>
<evidence type="ECO:0000256" key="2">
    <source>
        <dbReference type="ARBA" id="ARBA00022741"/>
    </source>
</evidence>
<dbReference type="EC" id="3.6.4.13" evidence="1"/>
<dbReference type="InterPro" id="IPR001650">
    <property type="entry name" value="Helicase_C-like"/>
</dbReference>
<comment type="similarity">
    <text evidence="7">Belongs to the DEAD box helicase family.</text>
</comment>
<evidence type="ECO:0000256" key="3">
    <source>
        <dbReference type="ARBA" id="ARBA00022801"/>
    </source>
</evidence>
<dbReference type="GO" id="GO:0003676">
    <property type="term" value="F:nucleic acid binding"/>
    <property type="evidence" value="ECO:0007669"/>
    <property type="project" value="InterPro"/>
</dbReference>
<reference evidence="12" key="1">
    <citation type="submission" date="2017-11" db="EMBL/GenBank/DDBJ databases">
        <title>The sensing device of the deep-sea amphipod.</title>
        <authorList>
            <person name="Kobayashi H."/>
            <person name="Nagahama T."/>
            <person name="Arai W."/>
            <person name="Sasagawa Y."/>
            <person name="Umeda M."/>
            <person name="Hayashi T."/>
            <person name="Nikaido I."/>
            <person name="Watanabe H."/>
            <person name="Oguri K."/>
            <person name="Kitazato H."/>
            <person name="Fujioka K."/>
            <person name="Kido Y."/>
            <person name="Takami H."/>
        </authorList>
    </citation>
    <scope>NUCLEOTIDE SEQUENCE</scope>
    <source>
        <tissue evidence="12">Whole body</tissue>
    </source>
</reference>
<name>A0A6A7FVL9_9CRUS</name>
<evidence type="ECO:0000256" key="8">
    <source>
        <dbReference type="SAM" id="MobiDB-lite"/>
    </source>
</evidence>
<feature type="compositionally biased region" description="Basic residues" evidence="8">
    <location>
        <begin position="45"/>
        <end position="56"/>
    </location>
</feature>
<evidence type="ECO:0000259" key="10">
    <source>
        <dbReference type="PROSITE" id="PS51194"/>
    </source>
</evidence>
<dbReference type="Gene3D" id="3.40.50.300">
    <property type="entry name" value="P-loop containing nucleotide triphosphate hydrolases"/>
    <property type="match status" value="2"/>
</dbReference>
<keyword evidence="2 7" id="KW-0547">Nucleotide-binding</keyword>
<dbReference type="SUPFAM" id="SSF52540">
    <property type="entry name" value="P-loop containing nucleoside triphosphate hydrolases"/>
    <property type="match status" value="2"/>
</dbReference>
<dbReference type="GO" id="GO:0003724">
    <property type="term" value="F:RNA helicase activity"/>
    <property type="evidence" value="ECO:0007669"/>
    <property type="project" value="UniProtKB-EC"/>
</dbReference>
<dbReference type="Pfam" id="PF00271">
    <property type="entry name" value="Helicase_C"/>
    <property type="match status" value="1"/>
</dbReference>
<dbReference type="GO" id="GO:0005524">
    <property type="term" value="F:ATP binding"/>
    <property type="evidence" value="ECO:0007669"/>
    <property type="project" value="UniProtKB-KW"/>
</dbReference>
<evidence type="ECO:0000256" key="6">
    <source>
        <dbReference type="PROSITE-ProRule" id="PRU00552"/>
    </source>
</evidence>
<dbReference type="Pfam" id="PF00270">
    <property type="entry name" value="DEAD"/>
    <property type="match status" value="1"/>
</dbReference>
<feature type="compositionally biased region" description="Basic and acidic residues" evidence="8">
    <location>
        <begin position="35"/>
        <end position="44"/>
    </location>
</feature>
<dbReference type="InterPro" id="IPR027417">
    <property type="entry name" value="P-loop_NTPase"/>
</dbReference>
<evidence type="ECO:0000259" key="9">
    <source>
        <dbReference type="PROSITE" id="PS51192"/>
    </source>
</evidence>
<dbReference type="InterPro" id="IPR000629">
    <property type="entry name" value="RNA-helicase_DEAD-box_CS"/>
</dbReference>
<feature type="domain" description="Helicase C-terminal" evidence="10">
    <location>
        <begin position="408"/>
        <end position="562"/>
    </location>
</feature>
<organism evidence="12">
    <name type="scientific">Hirondellea gigas</name>
    <dbReference type="NCBI Taxonomy" id="1518452"/>
    <lineage>
        <taxon>Eukaryota</taxon>
        <taxon>Metazoa</taxon>
        <taxon>Ecdysozoa</taxon>
        <taxon>Arthropoda</taxon>
        <taxon>Crustacea</taxon>
        <taxon>Multicrustacea</taxon>
        <taxon>Malacostraca</taxon>
        <taxon>Eumalacostraca</taxon>
        <taxon>Peracarida</taxon>
        <taxon>Amphipoda</taxon>
        <taxon>Amphilochidea</taxon>
        <taxon>Lysianassida</taxon>
        <taxon>Lysianassidira</taxon>
        <taxon>Lysianassoidea</taxon>
        <taxon>Lysianassidae</taxon>
        <taxon>Hirondellea</taxon>
    </lineage>
</organism>
<dbReference type="PANTHER" id="PTHR47959">
    <property type="entry name" value="ATP-DEPENDENT RNA HELICASE RHLE-RELATED"/>
    <property type="match status" value="1"/>
</dbReference>
<dbReference type="InterPro" id="IPR050079">
    <property type="entry name" value="DEAD_box_RNA_helicase"/>
</dbReference>
<accession>A0A6A7FVL9</accession>
<protein>
    <recommendedName>
        <fullName evidence="1">RNA helicase</fullName>
        <ecNumber evidence="1">3.6.4.13</ecNumber>
    </recommendedName>
</protein>
<feature type="region of interest" description="Disordered" evidence="8">
    <location>
        <begin position="1"/>
        <end position="56"/>
    </location>
</feature>
<feature type="short sequence motif" description="Q motif" evidence="6">
    <location>
        <begin position="172"/>
        <end position="200"/>
    </location>
</feature>
<dbReference type="InterPro" id="IPR011545">
    <property type="entry name" value="DEAD/DEAH_box_helicase_dom"/>
</dbReference>
<dbReference type="AlphaFoldDB" id="A0A6A7FVL9"/>
<proteinExistence type="evidence at transcript level"/>
<evidence type="ECO:0000256" key="4">
    <source>
        <dbReference type="ARBA" id="ARBA00022806"/>
    </source>
</evidence>
<evidence type="ECO:0000256" key="5">
    <source>
        <dbReference type="ARBA" id="ARBA00022840"/>
    </source>
</evidence>
<dbReference type="GO" id="GO:0016787">
    <property type="term" value="F:hydrolase activity"/>
    <property type="evidence" value="ECO:0007669"/>
    <property type="project" value="UniProtKB-KW"/>
</dbReference>
<dbReference type="SMART" id="SM00487">
    <property type="entry name" value="DEXDc"/>
    <property type="match status" value="1"/>
</dbReference>
<keyword evidence="3 7" id="KW-0378">Hydrolase</keyword>
<dbReference type="PROSITE" id="PS51194">
    <property type="entry name" value="HELICASE_CTER"/>
    <property type="match status" value="1"/>
</dbReference>
<dbReference type="PROSITE" id="PS51195">
    <property type="entry name" value="Q_MOTIF"/>
    <property type="match status" value="1"/>
</dbReference>
<dbReference type="EMBL" id="IACT01002876">
    <property type="protein sequence ID" value="LAC22132.1"/>
    <property type="molecule type" value="mRNA"/>
</dbReference>
<dbReference type="CDD" id="cd17947">
    <property type="entry name" value="DEADc_DDX27"/>
    <property type="match status" value="1"/>
</dbReference>
<keyword evidence="5 7" id="KW-0067">ATP-binding</keyword>
<dbReference type="PANTHER" id="PTHR47959:SF1">
    <property type="entry name" value="ATP-DEPENDENT RNA HELICASE DBPA"/>
    <property type="match status" value="1"/>
</dbReference>
<keyword evidence="4 7" id="KW-0347">Helicase</keyword>
<evidence type="ECO:0000313" key="12">
    <source>
        <dbReference type="EMBL" id="LAC22132.1"/>
    </source>
</evidence>
<feature type="domain" description="Helicase ATP-binding" evidence="9">
    <location>
        <begin position="203"/>
        <end position="378"/>
    </location>
</feature>
<dbReference type="InterPro" id="IPR014001">
    <property type="entry name" value="Helicase_ATP-bd"/>
</dbReference>
<dbReference type="PROSITE" id="PS00039">
    <property type="entry name" value="DEAD_ATP_HELICASE"/>
    <property type="match status" value="1"/>
</dbReference>
<evidence type="ECO:0000256" key="7">
    <source>
        <dbReference type="RuleBase" id="RU000492"/>
    </source>
</evidence>
<dbReference type="CDD" id="cd18787">
    <property type="entry name" value="SF2_C_DEAD"/>
    <property type="match status" value="1"/>
</dbReference>
<dbReference type="SMART" id="SM00490">
    <property type="entry name" value="HELICc"/>
    <property type="match status" value="1"/>
</dbReference>
<dbReference type="InterPro" id="IPR014014">
    <property type="entry name" value="RNA_helicase_DEAD_Q_motif"/>
</dbReference>
<evidence type="ECO:0000256" key="1">
    <source>
        <dbReference type="ARBA" id="ARBA00012552"/>
    </source>
</evidence>
<dbReference type="PROSITE" id="PS51192">
    <property type="entry name" value="HELICASE_ATP_BIND_1"/>
    <property type="match status" value="1"/>
</dbReference>